<feature type="transmembrane region" description="Helical" evidence="6">
    <location>
        <begin position="12"/>
        <end position="33"/>
    </location>
</feature>
<accession>A0A844FJ55</accession>
<dbReference type="Pfam" id="PF04277">
    <property type="entry name" value="OAD_gamma"/>
    <property type="match status" value="1"/>
</dbReference>
<evidence type="ECO:0000256" key="2">
    <source>
        <dbReference type="ARBA" id="ARBA00022475"/>
    </source>
</evidence>
<keyword evidence="2" id="KW-1003">Cell membrane</keyword>
<dbReference type="EMBL" id="VULR01000016">
    <property type="protein sequence ID" value="MSS44084.1"/>
    <property type="molecule type" value="Genomic_DNA"/>
</dbReference>
<name>A0A844FJ55_9FIRM</name>
<dbReference type="NCBIfam" id="TIGR01195">
    <property type="entry name" value="oadG_fam"/>
    <property type="match status" value="1"/>
</dbReference>
<reference evidence="7 8" key="1">
    <citation type="submission" date="2019-08" db="EMBL/GenBank/DDBJ databases">
        <title>In-depth cultivation of the pig gut microbiome towards novel bacterial diversity and tailored functional studies.</title>
        <authorList>
            <person name="Wylensek D."/>
            <person name="Hitch T.C.A."/>
            <person name="Clavel T."/>
        </authorList>
    </citation>
    <scope>NUCLEOTIDE SEQUENCE [LARGE SCALE GENOMIC DNA]</scope>
    <source>
        <strain evidence="7 8">Med78-601-WT-4W-RMD-3</strain>
    </source>
</reference>
<evidence type="ECO:0000313" key="7">
    <source>
        <dbReference type="EMBL" id="MSS44084.1"/>
    </source>
</evidence>
<gene>
    <name evidence="7" type="ORF">FYJ27_10155</name>
</gene>
<evidence type="ECO:0000256" key="3">
    <source>
        <dbReference type="ARBA" id="ARBA00022692"/>
    </source>
</evidence>
<keyword evidence="5 6" id="KW-0472">Membrane</keyword>
<proteinExistence type="predicted"/>
<dbReference type="Proteomes" id="UP000462760">
    <property type="component" value="Unassembled WGS sequence"/>
</dbReference>
<organism evidence="7 8">
    <name type="scientific">Anaerosalibacter bizertensis</name>
    <dbReference type="NCBI Taxonomy" id="932217"/>
    <lineage>
        <taxon>Bacteria</taxon>
        <taxon>Bacillati</taxon>
        <taxon>Bacillota</taxon>
        <taxon>Tissierellia</taxon>
        <taxon>Tissierellales</taxon>
        <taxon>Sporanaerobacteraceae</taxon>
        <taxon>Anaerosalibacter</taxon>
    </lineage>
</organism>
<dbReference type="RefSeq" id="WP_154484758.1">
    <property type="nucleotide sequence ID" value="NZ_VULR01000016.1"/>
</dbReference>
<evidence type="ECO:0000256" key="6">
    <source>
        <dbReference type="SAM" id="Phobius"/>
    </source>
</evidence>
<dbReference type="InterPro" id="IPR005899">
    <property type="entry name" value="Na_pump_deCOase"/>
</dbReference>
<evidence type="ECO:0000256" key="1">
    <source>
        <dbReference type="ARBA" id="ARBA00004236"/>
    </source>
</evidence>
<evidence type="ECO:0000313" key="8">
    <source>
        <dbReference type="Proteomes" id="UP000462760"/>
    </source>
</evidence>
<dbReference type="GO" id="GO:0036376">
    <property type="term" value="P:sodium ion export across plasma membrane"/>
    <property type="evidence" value="ECO:0007669"/>
    <property type="project" value="InterPro"/>
</dbReference>
<protein>
    <submittedName>
        <fullName evidence="7">Uncharacterized protein</fullName>
    </submittedName>
</protein>
<dbReference type="AlphaFoldDB" id="A0A844FJ55"/>
<evidence type="ECO:0000256" key="5">
    <source>
        <dbReference type="ARBA" id="ARBA00023136"/>
    </source>
</evidence>
<sequence>MLGEKVTMGQSLMVTVFSMVIVFLTLLIISYLIKGLQSFSQKDRAEKTVENIESIKTEEKQEIIEEAEYSDDEELVAVIAAAIAANIGVDISNVKIKSIKRVPQNTSVWSKVGREEQIFNRL</sequence>
<dbReference type="GO" id="GO:0015081">
    <property type="term" value="F:sodium ion transmembrane transporter activity"/>
    <property type="evidence" value="ECO:0007669"/>
    <property type="project" value="InterPro"/>
</dbReference>
<keyword evidence="3 6" id="KW-0812">Transmembrane</keyword>
<dbReference type="OrthoDB" id="1954652at2"/>
<dbReference type="GO" id="GO:0005886">
    <property type="term" value="C:plasma membrane"/>
    <property type="evidence" value="ECO:0007669"/>
    <property type="project" value="UniProtKB-SubCell"/>
</dbReference>
<evidence type="ECO:0000256" key="4">
    <source>
        <dbReference type="ARBA" id="ARBA00022989"/>
    </source>
</evidence>
<comment type="caution">
    <text evidence="7">The sequence shown here is derived from an EMBL/GenBank/DDBJ whole genome shotgun (WGS) entry which is preliminary data.</text>
</comment>
<comment type="subcellular location">
    <subcellularLocation>
        <location evidence="1">Cell membrane</location>
    </subcellularLocation>
</comment>
<keyword evidence="4 6" id="KW-1133">Transmembrane helix</keyword>